<protein>
    <submittedName>
        <fullName evidence="1">Uncharacterized protein</fullName>
    </submittedName>
</protein>
<reference evidence="1 2" key="1">
    <citation type="submission" date="2020-08" db="EMBL/GenBank/DDBJ databases">
        <title>Genome sequence of Sphingomonas rhizophila KACC 19189T.</title>
        <authorList>
            <person name="Hyun D.-W."/>
            <person name="Bae J.-W."/>
        </authorList>
    </citation>
    <scope>NUCLEOTIDE SEQUENCE [LARGE SCALE GENOMIC DNA]</scope>
    <source>
        <strain evidence="1 2">KACC 19189</strain>
    </source>
</reference>
<keyword evidence="2" id="KW-1185">Reference proteome</keyword>
<dbReference type="RefSeq" id="WP_187541647.1">
    <property type="nucleotide sequence ID" value="NZ_CP060717.1"/>
</dbReference>
<evidence type="ECO:0000313" key="1">
    <source>
        <dbReference type="EMBL" id="QNN64648.1"/>
    </source>
</evidence>
<name>A0A7G9S9X3_9SPHN</name>
<dbReference type="EMBL" id="CP060717">
    <property type="protein sequence ID" value="QNN64648.1"/>
    <property type="molecule type" value="Genomic_DNA"/>
</dbReference>
<evidence type="ECO:0000313" key="2">
    <source>
        <dbReference type="Proteomes" id="UP000515955"/>
    </source>
</evidence>
<dbReference type="Proteomes" id="UP000515955">
    <property type="component" value="Chromosome"/>
</dbReference>
<sequence length="130" mass="14275">MTWKVIRLELASSWEFPRGSAGRSYLIRLPLTEEGVIDTATLASQPARATVRRYWANEADMIGNLVPTPQGYAIRYEGKGSTKANGGSDGNGHSNAQLFQFGADAIKLGEQIFLTEPDGFESRFRIASLH</sequence>
<dbReference type="KEGG" id="srhi:H9L12_10220"/>
<dbReference type="AlphaFoldDB" id="A0A7G9S9X3"/>
<proteinExistence type="predicted"/>
<organism evidence="1 2">
    <name type="scientific">Sphingomonas rhizophila</name>
    <dbReference type="NCBI Taxonomy" id="2071607"/>
    <lineage>
        <taxon>Bacteria</taxon>
        <taxon>Pseudomonadati</taxon>
        <taxon>Pseudomonadota</taxon>
        <taxon>Alphaproteobacteria</taxon>
        <taxon>Sphingomonadales</taxon>
        <taxon>Sphingomonadaceae</taxon>
        <taxon>Sphingomonas</taxon>
    </lineage>
</organism>
<gene>
    <name evidence="1" type="ORF">H9L12_10220</name>
</gene>
<accession>A0A7G9S9X3</accession>